<dbReference type="OrthoDB" id="1112214at2759"/>
<evidence type="ECO:0000313" key="1">
    <source>
        <dbReference type="EMBL" id="KAJ6671853.1"/>
    </source>
</evidence>
<comment type="caution">
    <text evidence="1">The sequence shown here is derived from an EMBL/GenBank/DDBJ whole genome shotgun (WGS) entry which is preliminary data.</text>
</comment>
<protein>
    <submittedName>
        <fullName evidence="1">Uncharacterized protein</fullName>
    </submittedName>
</protein>
<evidence type="ECO:0000313" key="2">
    <source>
        <dbReference type="Proteomes" id="UP001151532"/>
    </source>
</evidence>
<dbReference type="EMBL" id="JAPFFK010000739">
    <property type="protein sequence ID" value="KAJ6671853.1"/>
    <property type="molecule type" value="Genomic_DNA"/>
</dbReference>
<sequence length="147" mass="16789">MKETEQPLCLVHKDATLHSHNATVLSEEEPSIFTTRDAVADEDHQDTSAMEYTKVKRKKGGKKNRGCSPLEDWRVISNVEVDLPARIIIGWYPKVYEVQCVHCSKQWITCKVLSAKHGLDITISFIYGLNTPADRQEIWDYIGMQRG</sequence>
<keyword evidence="2" id="KW-1185">Reference proteome</keyword>
<gene>
    <name evidence="1" type="ORF">OIU79_029124</name>
</gene>
<dbReference type="Proteomes" id="UP001151532">
    <property type="component" value="Unassembled WGS sequence"/>
</dbReference>
<reference evidence="1" key="1">
    <citation type="submission" date="2022-11" db="EMBL/GenBank/DDBJ databases">
        <authorList>
            <person name="Hyden B.L."/>
            <person name="Feng K."/>
            <person name="Yates T."/>
            <person name="Jawdy S."/>
            <person name="Smart L.B."/>
            <person name="Muchero W."/>
        </authorList>
    </citation>
    <scope>NUCLEOTIDE SEQUENCE</scope>
    <source>
        <tissue evidence="1">Shoot tip</tissue>
    </source>
</reference>
<name>A0A9Q0SCB9_SALPP</name>
<proteinExistence type="predicted"/>
<dbReference type="AlphaFoldDB" id="A0A9Q0SCB9"/>
<organism evidence="1 2">
    <name type="scientific">Salix purpurea</name>
    <name type="common">Purple osier willow</name>
    <dbReference type="NCBI Taxonomy" id="77065"/>
    <lineage>
        <taxon>Eukaryota</taxon>
        <taxon>Viridiplantae</taxon>
        <taxon>Streptophyta</taxon>
        <taxon>Embryophyta</taxon>
        <taxon>Tracheophyta</taxon>
        <taxon>Spermatophyta</taxon>
        <taxon>Magnoliopsida</taxon>
        <taxon>eudicotyledons</taxon>
        <taxon>Gunneridae</taxon>
        <taxon>Pentapetalae</taxon>
        <taxon>rosids</taxon>
        <taxon>fabids</taxon>
        <taxon>Malpighiales</taxon>
        <taxon>Salicaceae</taxon>
        <taxon>Saliceae</taxon>
        <taxon>Salix</taxon>
    </lineage>
</organism>
<accession>A0A9Q0SCB9</accession>
<reference evidence="1" key="2">
    <citation type="journal article" date="2023" name="Int. J. Mol. Sci.">
        <title>De Novo Assembly and Annotation of 11 Diverse Shrub Willow (Salix) Genomes Reveals Novel Gene Organization in Sex-Linked Regions.</title>
        <authorList>
            <person name="Hyden B."/>
            <person name="Feng K."/>
            <person name="Yates T.B."/>
            <person name="Jawdy S."/>
            <person name="Cereghino C."/>
            <person name="Smart L.B."/>
            <person name="Muchero W."/>
        </authorList>
    </citation>
    <scope>NUCLEOTIDE SEQUENCE</scope>
    <source>
        <tissue evidence="1">Shoot tip</tissue>
    </source>
</reference>